<comment type="caution">
    <text evidence="2">The sequence shown here is derived from an EMBL/GenBank/DDBJ whole genome shotgun (WGS) entry which is preliminary data.</text>
</comment>
<feature type="compositionally biased region" description="Polar residues" evidence="1">
    <location>
        <begin position="1"/>
        <end position="34"/>
    </location>
</feature>
<dbReference type="VEuPathDB" id="AmoebaDB:NF0078720"/>
<dbReference type="Proteomes" id="UP000444721">
    <property type="component" value="Unassembled WGS sequence"/>
</dbReference>
<dbReference type="VEuPathDB" id="AmoebaDB:FDP41_008833"/>
<feature type="compositionally biased region" description="Low complexity" evidence="1">
    <location>
        <begin position="185"/>
        <end position="208"/>
    </location>
</feature>
<reference evidence="2 3" key="1">
    <citation type="journal article" date="2019" name="Sci. Rep.">
        <title>Nanopore sequencing improves the draft genome of the human pathogenic amoeba Naegleria fowleri.</title>
        <authorList>
            <person name="Liechti N."/>
            <person name="Schurch N."/>
            <person name="Bruggmann R."/>
            <person name="Wittwer M."/>
        </authorList>
    </citation>
    <scope>NUCLEOTIDE SEQUENCE [LARGE SCALE GENOMIC DNA]</scope>
    <source>
        <strain evidence="2 3">ATCC 30894</strain>
    </source>
</reference>
<gene>
    <name evidence="2" type="ORF">FDP41_008833</name>
</gene>
<keyword evidence="3" id="KW-1185">Reference proteome</keyword>
<organism evidence="2 3">
    <name type="scientific">Naegleria fowleri</name>
    <name type="common">Brain eating amoeba</name>
    <dbReference type="NCBI Taxonomy" id="5763"/>
    <lineage>
        <taxon>Eukaryota</taxon>
        <taxon>Discoba</taxon>
        <taxon>Heterolobosea</taxon>
        <taxon>Tetramitia</taxon>
        <taxon>Eutetramitia</taxon>
        <taxon>Vahlkampfiidae</taxon>
        <taxon>Naegleria</taxon>
    </lineage>
</organism>
<feature type="compositionally biased region" description="Polar residues" evidence="1">
    <location>
        <begin position="372"/>
        <end position="398"/>
    </location>
</feature>
<dbReference type="VEuPathDB" id="AmoebaDB:NfTy_048270"/>
<dbReference type="GeneID" id="68116050"/>
<protein>
    <submittedName>
        <fullName evidence="2">Uncharacterized protein</fullName>
    </submittedName>
</protein>
<accession>A0A6A5BF02</accession>
<feature type="compositionally biased region" description="Polar residues" evidence="1">
    <location>
        <begin position="52"/>
        <end position="65"/>
    </location>
</feature>
<proteinExistence type="predicted"/>
<evidence type="ECO:0000313" key="3">
    <source>
        <dbReference type="Proteomes" id="UP000444721"/>
    </source>
</evidence>
<evidence type="ECO:0000256" key="1">
    <source>
        <dbReference type="SAM" id="MobiDB-lite"/>
    </source>
</evidence>
<dbReference type="EMBL" id="VFQX01000066">
    <property type="protein sequence ID" value="KAF0972584.1"/>
    <property type="molecule type" value="Genomic_DNA"/>
</dbReference>
<name>A0A6A5BF02_NAEFO</name>
<feature type="region of interest" description="Disordered" evidence="1">
    <location>
        <begin position="1"/>
        <end position="72"/>
    </location>
</feature>
<feature type="region of interest" description="Disordered" evidence="1">
    <location>
        <begin position="178"/>
        <end position="211"/>
    </location>
</feature>
<dbReference type="AlphaFoldDB" id="A0A6A5BF02"/>
<sequence>MVSYPQKSNVKQQQRMDSNSPLSQHSYTACSSKSHQNENVNNNNHLHMIHSPNKTQRGQQQQLSNGHRRTRIEKPSKMKHAHMKDLLFHSLQQFDEHLTSNISTCDDDSSSSTCMQKRRNIHNSPPTQLQPLVVIRQYSSRKEDPFMHEEEKTSLERTTITCERHACGGYEAPSKGSNNNMMFVSSSSSSSSSKYDQSQSDSSGSSSSHAKIQNEKDAKYLELQQSLAMFFGFVLGILKGSDWKLRGGRMAHSFGIFQDLQKFQQDMLQSCMSIPKATEQNSLIMKEDFSESRTRHRPVDEKPIIDNTKQCINFNIPKNGYMHPHTFQQEELQEASSSTSCSHYNYNNGSNNVHMKLSSMNTSTHACEREQSLPSSSSMKHARTSISIKELLNTNPTE</sequence>
<evidence type="ECO:0000313" key="2">
    <source>
        <dbReference type="EMBL" id="KAF0972584.1"/>
    </source>
</evidence>
<dbReference type="RefSeq" id="XP_044557298.1">
    <property type="nucleotide sequence ID" value="XM_044712728.1"/>
</dbReference>
<feature type="region of interest" description="Disordered" evidence="1">
    <location>
        <begin position="363"/>
        <end position="398"/>
    </location>
</feature>